<dbReference type="Proteomes" id="UP000187203">
    <property type="component" value="Unassembled WGS sequence"/>
</dbReference>
<dbReference type="InterPro" id="IPR016159">
    <property type="entry name" value="Cullin_repeat-like_dom_sf"/>
</dbReference>
<dbReference type="Pfam" id="PF03081">
    <property type="entry name" value="Exo70_C"/>
    <property type="match status" value="1"/>
</dbReference>
<feature type="compositionally biased region" description="Basic residues" evidence="4">
    <location>
        <begin position="633"/>
        <end position="642"/>
    </location>
</feature>
<feature type="domain" description="Exocyst complex subunit Exo70 C-terminal" evidence="5">
    <location>
        <begin position="251"/>
        <end position="614"/>
    </location>
</feature>
<gene>
    <name evidence="6" type="ORF">COLO4_07079</name>
</gene>
<dbReference type="OrthoDB" id="1922221at2759"/>
<comment type="similarity">
    <text evidence="1 3">Belongs to the EXO70 family.</text>
</comment>
<dbReference type="STRING" id="93759.A0A1R3KL69"/>
<dbReference type="InterPro" id="IPR004140">
    <property type="entry name" value="Exo70"/>
</dbReference>
<sequence>MPRKGMRSLCFNTSRTPSFSISRGRSVSPSRTSVSSTPRRGFSESMIEQTIDAAATIIMKWDAETSAYAKVTSLFYESKREAMQFIKSVNDLQKIMHLLVSEESGSDLRLVRAQHLMQIAMKRLQKEFYQILSMNRAHLDPESVSTRSSRTSASARSSLSDFDDDGSPEDEIRAAGDSISEVEEVSSLVMSDLKSIADCMIGSGYGKECIHIYKIIRKSIIDEGIYKLGVEKMSSSQINKMDWDVLDFKIKNWLEAVRISMKTLFTGERILCDHVFATSDSIRESCFADISKDGATLLLGFPELVAKTKKSPPEKIFRVLDMYTAVSENWQEIDTIFSFESTSVVRQQALNSLIRLSESVRSLLADFESAIQKDSSKAMVPGGGLHALTMYSMNYLTLLADYTNILADIISDWPPPAKSTLPESYFDSPESDESQAAPAMSVRIAWLILVLHCKLDGKAKHYKDVSLSYLFLANNLQHVISRVRTSNLRYILGEEWITKHEAKVRQFSANYERLAWGHVFDSLPVNPTATMTAGQAKESFRKFNTSFEDAYWKQRSCIVPDGKLRDEIKVSIGRKLVTAYRELYDTHKSTVGDERAARLFVRFSPEDVGNYLSDLFFGTVSSGGSSSSSSTSSHRRHMRSPR</sequence>
<comment type="caution">
    <text evidence="6">The sequence shown here is derived from an EMBL/GenBank/DDBJ whole genome shotgun (WGS) entry which is preliminary data.</text>
</comment>
<dbReference type="Gene3D" id="1.20.1280.170">
    <property type="entry name" value="Exocyst complex component Exo70"/>
    <property type="match status" value="1"/>
</dbReference>
<feature type="region of interest" description="Disordered" evidence="4">
    <location>
        <begin position="142"/>
        <end position="177"/>
    </location>
</feature>
<name>A0A1R3KL69_9ROSI</name>
<feature type="compositionally biased region" description="Low complexity" evidence="4">
    <location>
        <begin position="143"/>
        <end position="160"/>
    </location>
</feature>
<evidence type="ECO:0000259" key="5">
    <source>
        <dbReference type="Pfam" id="PF03081"/>
    </source>
</evidence>
<comment type="function">
    <text evidence="3">Component of the exocyst complex.</text>
</comment>
<dbReference type="PANTHER" id="PTHR12542">
    <property type="entry name" value="EXOCYST COMPLEX PROTEIN EXO70"/>
    <property type="match status" value="1"/>
</dbReference>
<keyword evidence="2 3" id="KW-0813">Transport</keyword>
<evidence type="ECO:0000256" key="3">
    <source>
        <dbReference type="RuleBase" id="RU365026"/>
    </source>
</evidence>
<dbReference type="GO" id="GO:0015031">
    <property type="term" value="P:protein transport"/>
    <property type="evidence" value="ECO:0007669"/>
    <property type="project" value="UniProtKB-KW"/>
</dbReference>
<dbReference type="GO" id="GO:0000145">
    <property type="term" value="C:exocyst"/>
    <property type="evidence" value="ECO:0007669"/>
    <property type="project" value="InterPro"/>
</dbReference>
<evidence type="ECO:0000313" key="6">
    <source>
        <dbReference type="EMBL" id="OMP07748.1"/>
    </source>
</evidence>
<keyword evidence="3" id="KW-0268">Exocytosis</keyword>
<organism evidence="6 7">
    <name type="scientific">Corchorus olitorius</name>
    <dbReference type="NCBI Taxonomy" id="93759"/>
    <lineage>
        <taxon>Eukaryota</taxon>
        <taxon>Viridiplantae</taxon>
        <taxon>Streptophyta</taxon>
        <taxon>Embryophyta</taxon>
        <taxon>Tracheophyta</taxon>
        <taxon>Spermatophyta</taxon>
        <taxon>Magnoliopsida</taxon>
        <taxon>eudicotyledons</taxon>
        <taxon>Gunneridae</taxon>
        <taxon>Pentapetalae</taxon>
        <taxon>rosids</taxon>
        <taxon>malvids</taxon>
        <taxon>Malvales</taxon>
        <taxon>Malvaceae</taxon>
        <taxon>Grewioideae</taxon>
        <taxon>Apeibeae</taxon>
        <taxon>Corchorus</taxon>
    </lineage>
</organism>
<dbReference type="GO" id="GO:0005546">
    <property type="term" value="F:phosphatidylinositol-4,5-bisphosphate binding"/>
    <property type="evidence" value="ECO:0007669"/>
    <property type="project" value="InterPro"/>
</dbReference>
<dbReference type="InterPro" id="IPR046364">
    <property type="entry name" value="Exo70_C"/>
</dbReference>
<feature type="compositionally biased region" description="Low complexity" evidence="4">
    <location>
        <begin position="22"/>
        <end position="40"/>
    </location>
</feature>
<accession>A0A1R3KL69</accession>
<protein>
    <recommendedName>
        <fullName evidence="3">Exocyst subunit Exo70 family protein</fullName>
    </recommendedName>
</protein>
<evidence type="ECO:0000256" key="4">
    <source>
        <dbReference type="SAM" id="MobiDB-lite"/>
    </source>
</evidence>
<dbReference type="PANTHER" id="PTHR12542:SF38">
    <property type="entry name" value="EXOCYST SUBUNIT EXO70 FAMILY PROTEIN"/>
    <property type="match status" value="1"/>
</dbReference>
<evidence type="ECO:0000256" key="2">
    <source>
        <dbReference type="ARBA" id="ARBA00022448"/>
    </source>
</evidence>
<proteinExistence type="inferred from homology"/>
<feature type="region of interest" description="Disordered" evidence="4">
    <location>
        <begin position="15"/>
        <end position="41"/>
    </location>
</feature>
<dbReference type="AlphaFoldDB" id="A0A1R3KL69"/>
<reference evidence="7" key="1">
    <citation type="submission" date="2013-09" db="EMBL/GenBank/DDBJ databases">
        <title>Corchorus olitorius genome sequencing.</title>
        <authorList>
            <person name="Alam M."/>
            <person name="Haque M.S."/>
            <person name="Islam M.S."/>
            <person name="Emdad E.M."/>
            <person name="Islam M.M."/>
            <person name="Ahmed B."/>
            <person name="Halim A."/>
            <person name="Hossen Q.M.M."/>
            <person name="Hossain M.Z."/>
            <person name="Ahmed R."/>
            <person name="Khan M.M."/>
            <person name="Islam R."/>
            <person name="Rashid M.M."/>
            <person name="Khan S.A."/>
            <person name="Rahman M.S."/>
            <person name="Alam M."/>
            <person name="Yahiya A.S."/>
            <person name="Khan M.S."/>
            <person name="Azam M.S."/>
            <person name="Haque T."/>
            <person name="Lashkar M.Z.H."/>
            <person name="Akhand A.I."/>
            <person name="Morshed G."/>
            <person name="Roy S."/>
            <person name="Uddin K.S."/>
            <person name="Rabeya T."/>
            <person name="Hossain A.S."/>
            <person name="Chowdhury A."/>
            <person name="Snigdha A.R."/>
            <person name="Mortoza M.S."/>
            <person name="Matin S.A."/>
            <person name="Hoque S.M.E."/>
            <person name="Islam M.K."/>
            <person name="Roy D.K."/>
            <person name="Haider R."/>
            <person name="Moosa M.M."/>
            <person name="Elias S.M."/>
            <person name="Hasan A.M."/>
            <person name="Jahan S."/>
            <person name="Shafiuddin M."/>
            <person name="Mahmood N."/>
            <person name="Shommy N.S."/>
        </authorList>
    </citation>
    <scope>NUCLEOTIDE SEQUENCE [LARGE SCALE GENOMIC DNA]</scope>
    <source>
        <strain evidence="7">cv. O-4</strain>
    </source>
</reference>
<keyword evidence="7" id="KW-1185">Reference proteome</keyword>
<evidence type="ECO:0000256" key="1">
    <source>
        <dbReference type="ARBA" id="ARBA00006756"/>
    </source>
</evidence>
<dbReference type="SUPFAM" id="SSF74788">
    <property type="entry name" value="Cullin repeat-like"/>
    <property type="match status" value="1"/>
</dbReference>
<dbReference type="EMBL" id="AWUE01013072">
    <property type="protein sequence ID" value="OMP07748.1"/>
    <property type="molecule type" value="Genomic_DNA"/>
</dbReference>
<feature type="region of interest" description="Disordered" evidence="4">
    <location>
        <begin position="621"/>
        <end position="642"/>
    </location>
</feature>
<dbReference type="Pfam" id="PF20669">
    <property type="entry name" value="Exo70_N"/>
    <property type="match status" value="1"/>
</dbReference>
<keyword evidence="3" id="KW-0653">Protein transport</keyword>
<dbReference type="GO" id="GO:0006887">
    <property type="term" value="P:exocytosis"/>
    <property type="evidence" value="ECO:0007669"/>
    <property type="project" value="UniProtKB-KW"/>
</dbReference>
<evidence type="ECO:0000313" key="7">
    <source>
        <dbReference type="Proteomes" id="UP000187203"/>
    </source>
</evidence>
<feature type="compositionally biased region" description="Low complexity" evidence="4">
    <location>
        <begin position="622"/>
        <end position="632"/>
    </location>
</feature>
<dbReference type="FunFam" id="1.20.1280.170:FF:000003">
    <property type="entry name" value="Exocyst subunit Exo70 family protein"/>
    <property type="match status" value="1"/>
</dbReference>